<name>A0A084SIN0_9BACT</name>
<dbReference type="InterPro" id="IPR020667">
    <property type="entry name" value="DNA_mismatch_repair_MutL"/>
</dbReference>
<dbReference type="InterPro" id="IPR014762">
    <property type="entry name" value="DNA_mismatch_repair_CS"/>
</dbReference>
<dbReference type="SMART" id="SM00853">
    <property type="entry name" value="MutL_C"/>
    <property type="match status" value="1"/>
</dbReference>
<dbReference type="InterPro" id="IPR036890">
    <property type="entry name" value="HATPase_C_sf"/>
</dbReference>
<dbReference type="GO" id="GO:0005524">
    <property type="term" value="F:ATP binding"/>
    <property type="evidence" value="ECO:0007669"/>
    <property type="project" value="InterPro"/>
</dbReference>
<dbReference type="PROSITE" id="PS00058">
    <property type="entry name" value="DNA_MISMATCH_REPAIR_1"/>
    <property type="match status" value="1"/>
</dbReference>
<reference evidence="8 9" key="1">
    <citation type="submission" date="2014-07" db="EMBL/GenBank/DDBJ databases">
        <title>Draft Genome Sequence of Gephyronic Acid Producer, Cystobacter violaceus Strain Cb vi76.</title>
        <authorList>
            <person name="Stevens D.C."/>
            <person name="Young J."/>
            <person name="Carmichael R."/>
            <person name="Tan J."/>
            <person name="Taylor R.E."/>
        </authorList>
    </citation>
    <scope>NUCLEOTIDE SEQUENCE [LARGE SCALE GENOMIC DNA]</scope>
    <source>
        <strain evidence="8 9">Cb vi76</strain>
    </source>
</reference>
<dbReference type="PANTHER" id="PTHR10073:SF12">
    <property type="entry name" value="DNA MISMATCH REPAIR PROTEIN MLH1"/>
    <property type="match status" value="1"/>
</dbReference>
<dbReference type="InterPro" id="IPR020568">
    <property type="entry name" value="Ribosomal_Su5_D2-typ_SF"/>
</dbReference>
<dbReference type="SUPFAM" id="SSF54211">
    <property type="entry name" value="Ribosomal protein S5 domain 2-like"/>
    <property type="match status" value="1"/>
</dbReference>
<protein>
    <recommendedName>
        <fullName evidence="2 5">DNA mismatch repair protein MutL</fullName>
    </recommendedName>
</protein>
<evidence type="ECO:0000256" key="4">
    <source>
        <dbReference type="ARBA" id="ARBA00023204"/>
    </source>
</evidence>
<evidence type="ECO:0000313" key="9">
    <source>
        <dbReference type="Proteomes" id="UP000028547"/>
    </source>
</evidence>
<sequence>MARIARLSDVLINKIAAGEVVERPASVVKELVENSIDAGSRTIRVALEKGGLGRITISDDGHGMGMEDARLCLERHATSKLRELDDLFTINTKGFRGEALPAIASVSRFTLHTAEPGAQVGTKVVVEGGSDPLVEEAPPRVGTVISVEDLFYNTPARRKFMKRESTELQHAEEAVIRLALAHPDVAFFVEHGGQQLFTSPASPGDPRERIAAALGPGVHPHLVPVEERRLGVSVTGHIASPEYTLPNARGIYTFVNRRYIRDRGLNSAIQRGFQEFLAAGRQPVVVLFIDVDPRAVDVNVHPQKQEVRFSDAKGVVDTVHAAISRALRAAPWLGNKGEGGGPEQPRQAAHYAMAVERFLTRAQEATWGSPLPLPGTQDASVPGGGPVSPLPFAPTSMPGPLGLAFAPTTPALLPGRAPAFGQAQPQLNEAPPPGYFGALRPMGVLGERFHVCEGPGGTLVVLDAHAALERARLMGFQRMVQREEAPVPTLFGATVELPVSVAKALVEGREALARLGLEVEPFGGTTLALKAVPPSLVGADARALLEALARALPPPGSELDVTTLAEGLRVLACHAARHAEGQLSEGKLRALLGELDAADFHPTCIHGTVVVLEVPLLELERRALRPPSPKI</sequence>
<dbReference type="HAMAP" id="MF_00149">
    <property type="entry name" value="DNA_mis_repair"/>
    <property type="match status" value="1"/>
</dbReference>
<dbReference type="PANTHER" id="PTHR10073">
    <property type="entry name" value="DNA MISMATCH REPAIR PROTEIN MLH, PMS, MUTL"/>
    <property type="match status" value="1"/>
</dbReference>
<dbReference type="RefSeq" id="WP_043409146.1">
    <property type="nucleotide sequence ID" value="NZ_JPMI01000296.1"/>
</dbReference>
<evidence type="ECO:0000259" key="6">
    <source>
        <dbReference type="SMART" id="SM00853"/>
    </source>
</evidence>
<dbReference type="InterPro" id="IPR042121">
    <property type="entry name" value="MutL_C_regsub"/>
</dbReference>
<dbReference type="Gene3D" id="3.30.1370.100">
    <property type="entry name" value="MutL, C-terminal domain, regulatory subdomain"/>
    <property type="match status" value="1"/>
</dbReference>
<dbReference type="GO" id="GO:0016887">
    <property type="term" value="F:ATP hydrolysis activity"/>
    <property type="evidence" value="ECO:0007669"/>
    <property type="project" value="InterPro"/>
</dbReference>
<organism evidence="8 9">
    <name type="scientific">Archangium violaceum Cb vi76</name>
    <dbReference type="NCBI Taxonomy" id="1406225"/>
    <lineage>
        <taxon>Bacteria</taxon>
        <taxon>Pseudomonadati</taxon>
        <taxon>Myxococcota</taxon>
        <taxon>Myxococcia</taxon>
        <taxon>Myxococcales</taxon>
        <taxon>Cystobacterineae</taxon>
        <taxon>Archangiaceae</taxon>
        <taxon>Archangium</taxon>
    </lineage>
</organism>
<evidence type="ECO:0000259" key="7">
    <source>
        <dbReference type="SMART" id="SM01340"/>
    </source>
</evidence>
<evidence type="ECO:0000256" key="2">
    <source>
        <dbReference type="ARBA" id="ARBA00021975"/>
    </source>
</evidence>
<dbReference type="GO" id="GO:0006298">
    <property type="term" value="P:mismatch repair"/>
    <property type="evidence" value="ECO:0007669"/>
    <property type="project" value="UniProtKB-UniRule"/>
</dbReference>
<dbReference type="InterPro" id="IPR014721">
    <property type="entry name" value="Ribsml_uS5_D2-typ_fold_subgr"/>
</dbReference>
<gene>
    <name evidence="5" type="primary">mutL</name>
    <name evidence="8" type="ORF">Q664_41995</name>
</gene>
<evidence type="ECO:0000256" key="3">
    <source>
        <dbReference type="ARBA" id="ARBA00022763"/>
    </source>
</evidence>
<dbReference type="Gene3D" id="3.30.230.10">
    <property type="match status" value="1"/>
</dbReference>
<evidence type="ECO:0000256" key="1">
    <source>
        <dbReference type="ARBA" id="ARBA00006082"/>
    </source>
</evidence>
<dbReference type="CDD" id="cd16926">
    <property type="entry name" value="HATPase_MutL-MLH-PMS-like"/>
    <property type="match status" value="1"/>
</dbReference>
<dbReference type="CDD" id="cd00782">
    <property type="entry name" value="MutL_Trans"/>
    <property type="match status" value="1"/>
</dbReference>
<dbReference type="EMBL" id="JPMI01000296">
    <property type="protein sequence ID" value="KFA88315.1"/>
    <property type="molecule type" value="Genomic_DNA"/>
</dbReference>
<dbReference type="SUPFAM" id="SSF55874">
    <property type="entry name" value="ATPase domain of HSP90 chaperone/DNA topoisomerase II/histidine kinase"/>
    <property type="match status" value="1"/>
</dbReference>
<comment type="caution">
    <text evidence="8">The sequence shown here is derived from an EMBL/GenBank/DDBJ whole genome shotgun (WGS) entry which is preliminary data.</text>
</comment>
<dbReference type="GO" id="GO:0140664">
    <property type="term" value="F:ATP-dependent DNA damage sensor activity"/>
    <property type="evidence" value="ECO:0007669"/>
    <property type="project" value="InterPro"/>
</dbReference>
<keyword evidence="4 5" id="KW-0234">DNA repair</keyword>
<feature type="domain" description="MutL C-terminal dimerisation" evidence="6">
    <location>
        <begin position="441"/>
        <end position="583"/>
    </location>
</feature>
<dbReference type="InterPro" id="IPR042120">
    <property type="entry name" value="MutL_C_dimsub"/>
</dbReference>
<dbReference type="InterPro" id="IPR013507">
    <property type="entry name" value="DNA_mismatch_S5_2-like"/>
</dbReference>
<dbReference type="SUPFAM" id="SSF118116">
    <property type="entry name" value="DNA mismatch repair protein MutL"/>
    <property type="match status" value="1"/>
</dbReference>
<feature type="domain" description="DNA mismatch repair protein S5" evidence="7">
    <location>
        <begin position="210"/>
        <end position="328"/>
    </location>
</feature>
<comment type="similarity">
    <text evidence="1 5">Belongs to the DNA mismatch repair MutL/HexB family.</text>
</comment>
<dbReference type="GO" id="GO:0030983">
    <property type="term" value="F:mismatched DNA binding"/>
    <property type="evidence" value="ECO:0007669"/>
    <property type="project" value="InterPro"/>
</dbReference>
<evidence type="ECO:0000256" key="5">
    <source>
        <dbReference type="HAMAP-Rule" id="MF_00149"/>
    </source>
</evidence>
<dbReference type="Pfam" id="PF08676">
    <property type="entry name" value="MutL_C"/>
    <property type="match status" value="1"/>
</dbReference>
<dbReference type="Gene3D" id="3.30.1540.20">
    <property type="entry name" value="MutL, C-terminal domain, dimerisation subdomain"/>
    <property type="match status" value="1"/>
</dbReference>
<dbReference type="Proteomes" id="UP000028547">
    <property type="component" value="Unassembled WGS sequence"/>
</dbReference>
<dbReference type="AlphaFoldDB" id="A0A084SIN0"/>
<comment type="function">
    <text evidence="5">This protein is involved in the repair of mismatches in DNA. It is required for dam-dependent methyl-directed DNA mismatch repair. May act as a 'molecular matchmaker', a protein that promotes the formation of a stable complex between two or more DNA-binding proteins in an ATP-dependent manner without itself being part of a final effector complex.</text>
</comment>
<dbReference type="NCBIfam" id="TIGR00585">
    <property type="entry name" value="mutl"/>
    <property type="match status" value="1"/>
</dbReference>
<proteinExistence type="inferred from homology"/>
<dbReference type="Pfam" id="PF01119">
    <property type="entry name" value="DNA_mis_repair"/>
    <property type="match status" value="1"/>
</dbReference>
<dbReference type="GO" id="GO:0032300">
    <property type="term" value="C:mismatch repair complex"/>
    <property type="evidence" value="ECO:0007669"/>
    <property type="project" value="InterPro"/>
</dbReference>
<dbReference type="InterPro" id="IPR038973">
    <property type="entry name" value="MutL/Mlh/Pms-like"/>
</dbReference>
<dbReference type="FunFam" id="3.30.565.10:FF:000003">
    <property type="entry name" value="DNA mismatch repair endonuclease MutL"/>
    <property type="match status" value="1"/>
</dbReference>
<dbReference type="InterPro" id="IPR014790">
    <property type="entry name" value="MutL_C"/>
</dbReference>
<dbReference type="SMART" id="SM01340">
    <property type="entry name" value="DNA_mis_repair"/>
    <property type="match status" value="1"/>
</dbReference>
<evidence type="ECO:0000313" key="8">
    <source>
        <dbReference type="EMBL" id="KFA88315.1"/>
    </source>
</evidence>
<keyword evidence="3 5" id="KW-0227">DNA damage</keyword>
<dbReference type="InterPro" id="IPR037198">
    <property type="entry name" value="MutL_C_sf"/>
</dbReference>
<dbReference type="Pfam" id="PF13589">
    <property type="entry name" value="HATPase_c_3"/>
    <property type="match status" value="1"/>
</dbReference>
<dbReference type="Gene3D" id="3.30.565.10">
    <property type="entry name" value="Histidine kinase-like ATPase, C-terminal domain"/>
    <property type="match status" value="1"/>
</dbReference>
<accession>A0A084SIN0</accession>
<dbReference type="InterPro" id="IPR002099">
    <property type="entry name" value="MutL/Mlh/PMS"/>
</dbReference>